<proteinExistence type="predicted"/>
<dbReference type="Proteomes" id="UP000440578">
    <property type="component" value="Unassembled WGS sequence"/>
</dbReference>
<reference evidence="2 3" key="1">
    <citation type="submission" date="2019-07" db="EMBL/GenBank/DDBJ databases">
        <title>Draft genome assembly of a fouling barnacle, Amphibalanus amphitrite (Darwin, 1854): The first reference genome for Thecostraca.</title>
        <authorList>
            <person name="Kim W."/>
        </authorList>
    </citation>
    <scope>NUCLEOTIDE SEQUENCE [LARGE SCALE GENOMIC DNA]</scope>
    <source>
        <strain evidence="2">SNU_AA5</strain>
        <tissue evidence="2">Soma without cirri and trophi</tissue>
    </source>
</reference>
<evidence type="ECO:0000313" key="2">
    <source>
        <dbReference type="EMBL" id="KAF0289763.1"/>
    </source>
</evidence>
<organism evidence="2 3">
    <name type="scientific">Amphibalanus amphitrite</name>
    <name type="common">Striped barnacle</name>
    <name type="synonym">Balanus amphitrite</name>
    <dbReference type="NCBI Taxonomy" id="1232801"/>
    <lineage>
        <taxon>Eukaryota</taxon>
        <taxon>Metazoa</taxon>
        <taxon>Ecdysozoa</taxon>
        <taxon>Arthropoda</taxon>
        <taxon>Crustacea</taxon>
        <taxon>Multicrustacea</taxon>
        <taxon>Cirripedia</taxon>
        <taxon>Thoracica</taxon>
        <taxon>Thoracicalcarea</taxon>
        <taxon>Balanomorpha</taxon>
        <taxon>Balanoidea</taxon>
        <taxon>Balanidae</taxon>
        <taxon>Amphibalaninae</taxon>
        <taxon>Amphibalanus</taxon>
    </lineage>
</organism>
<comment type="caution">
    <text evidence="2">The sequence shown here is derived from an EMBL/GenBank/DDBJ whole genome shotgun (WGS) entry which is preliminary data.</text>
</comment>
<dbReference type="AlphaFoldDB" id="A0A6A4V7W9"/>
<name>A0A6A4V7W9_AMPAM</name>
<protein>
    <submittedName>
        <fullName evidence="2">Uncharacterized protein</fullName>
    </submittedName>
</protein>
<feature type="compositionally biased region" description="Basic and acidic residues" evidence="1">
    <location>
        <begin position="168"/>
        <end position="182"/>
    </location>
</feature>
<evidence type="ECO:0000313" key="3">
    <source>
        <dbReference type="Proteomes" id="UP000440578"/>
    </source>
</evidence>
<evidence type="ECO:0000256" key="1">
    <source>
        <dbReference type="SAM" id="MobiDB-lite"/>
    </source>
</evidence>
<feature type="region of interest" description="Disordered" evidence="1">
    <location>
        <begin position="115"/>
        <end position="230"/>
    </location>
</feature>
<accession>A0A6A4V7W9</accession>
<keyword evidence="3" id="KW-1185">Reference proteome</keyword>
<sequence length="230" mass="24894">MVTASRGDGSTRSFRRATSMKLDLRERRLQLEERGVELELFSASQPPRSDHVIGPACIELKLKRDVTIPPATESFVPVKRGELRTDVCLHGWKRRRVGPTGGLVAAVQMETLNLEPDLPSTGINPDQMRAEQQMDPEVSPVRTALISDKELSTAAEEAPRPDSITETAHPETAHSEAAHSEAESSQLSSSGDDSDDGGGGESPEHTRSSTRPWRAALGGPLPAQRTPHAP</sequence>
<gene>
    <name evidence="2" type="ORF">FJT64_012015</name>
</gene>
<dbReference type="EMBL" id="VIIS01002009">
    <property type="protein sequence ID" value="KAF0289763.1"/>
    <property type="molecule type" value="Genomic_DNA"/>
</dbReference>